<dbReference type="GO" id="GO:0004553">
    <property type="term" value="F:hydrolase activity, hydrolyzing O-glycosyl compounds"/>
    <property type="evidence" value="ECO:0007669"/>
    <property type="project" value="InterPro"/>
</dbReference>
<dbReference type="PANTHER" id="PTHR42732:SF3">
    <property type="entry name" value="HYDROLASE"/>
    <property type="match status" value="1"/>
</dbReference>
<dbReference type="SUPFAM" id="SSF49303">
    <property type="entry name" value="beta-Galactosidase/glucuronidase domain"/>
    <property type="match status" value="1"/>
</dbReference>
<organism evidence="7 8">
    <name type="scientific">Paramicrobacterium agarici</name>
    <dbReference type="NCBI Taxonomy" id="630514"/>
    <lineage>
        <taxon>Bacteria</taxon>
        <taxon>Bacillati</taxon>
        <taxon>Actinomycetota</taxon>
        <taxon>Actinomycetes</taxon>
        <taxon>Micrococcales</taxon>
        <taxon>Microbacteriaceae</taxon>
        <taxon>Paramicrobacterium</taxon>
    </lineage>
</organism>
<dbReference type="GO" id="GO:0005975">
    <property type="term" value="P:carbohydrate metabolic process"/>
    <property type="evidence" value="ECO:0007669"/>
    <property type="project" value="InterPro"/>
</dbReference>
<comment type="similarity">
    <text evidence="1">Belongs to the glycosyl hydrolase 2 family.</text>
</comment>
<dbReference type="EMBL" id="PDJE01000001">
    <property type="protein sequence ID" value="PFG31873.1"/>
    <property type="molecule type" value="Genomic_DNA"/>
</dbReference>
<name>A0A2A9DZ47_9MICO</name>
<dbReference type="InterPro" id="IPR051913">
    <property type="entry name" value="GH2_Domain-Containing"/>
</dbReference>
<evidence type="ECO:0000259" key="5">
    <source>
        <dbReference type="Pfam" id="PF02836"/>
    </source>
</evidence>
<dbReference type="RefSeq" id="WP_098408826.1">
    <property type="nucleotide sequence ID" value="NZ_PDJE01000001.1"/>
</dbReference>
<dbReference type="PANTHER" id="PTHR42732">
    <property type="entry name" value="BETA-GALACTOSIDASE"/>
    <property type="match status" value="1"/>
</dbReference>
<sequence length="609" mass="68896">MTDNTTAIPRPEYPRPQFRRDDWVNLNGTWGFEIDRSDTGLERGLRDSALSGQIVVPFAPESTLSGIGDLDFYNAVWYRRSLHVPAEWKGSRVVLHFGAVDHDATVWVNDVEVGRHRGGFSSFSFDVTDSVRFGAEVPLVVRARDEPHAPQARGKQSRTYTPTGAHYWRTTGIWQTVWIERVPETSIRRPRITPNVAAGSFDVEVPLSGISRGARLMVAVSDAEGEVSRAEVRADLDLAPRVTLSLPEGRQRLWSPSDPYLYDVRFELRGSDGNLLDAVDSYAGLRSVSITGKAIRLNGEVVFQKLVLDQGYYPDGLMTAQSDADLVRDIELSLAAGFNGARLHQKVFEERFLYHADRMGYLVWGEFGDWGCNSREGEASNQQPDASFIQEWLEVVERDYSHPSIIGWCPMNETWQAYGDRITVLDDVMRGMFLATKALDTSRPVLDTSGYAHRVPESDVFDSHQYEQEPQLLAEHFARLSEGDPFVNPSPTTGESWSIPYAGQPFFVSEFGGIWWNAAEAQKAESSGWGYGERVRNIDEFYARFEGQVAVLMDHPDMFGYCYTQLTDVFQEQNGLYNFDRSDKFDIDRIREAQDRPAAIEQKYAERDE</sequence>
<accession>A0A2A9DZ47</accession>
<dbReference type="InterPro" id="IPR017853">
    <property type="entry name" value="GH"/>
</dbReference>
<dbReference type="Gene3D" id="2.60.120.260">
    <property type="entry name" value="Galactose-binding domain-like"/>
    <property type="match status" value="1"/>
</dbReference>
<gene>
    <name evidence="7" type="ORF">ATJ78_2855</name>
</gene>
<dbReference type="InterPro" id="IPR008979">
    <property type="entry name" value="Galactose-bd-like_sf"/>
</dbReference>
<keyword evidence="2 7" id="KW-0378">Hydrolase</keyword>
<evidence type="ECO:0000313" key="8">
    <source>
        <dbReference type="Proteomes" id="UP000221369"/>
    </source>
</evidence>
<evidence type="ECO:0000256" key="3">
    <source>
        <dbReference type="ARBA" id="ARBA00023295"/>
    </source>
</evidence>
<dbReference type="InterPro" id="IPR006102">
    <property type="entry name" value="Ig-like_GH2"/>
</dbReference>
<dbReference type="Pfam" id="PF02836">
    <property type="entry name" value="Glyco_hydro_2_C"/>
    <property type="match status" value="1"/>
</dbReference>
<protein>
    <submittedName>
        <fullName evidence="7">Glycosyl hydrolase family 2</fullName>
    </submittedName>
</protein>
<evidence type="ECO:0000259" key="4">
    <source>
        <dbReference type="Pfam" id="PF00703"/>
    </source>
</evidence>
<dbReference type="SUPFAM" id="SSF51445">
    <property type="entry name" value="(Trans)glycosidases"/>
    <property type="match status" value="1"/>
</dbReference>
<evidence type="ECO:0000256" key="1">
    <source>
        <dbReference type="ARBA" id="ARBA00007401"/>
    </source>
</evidence>
<dbReference type="SUPFAM" id="SSF49785">
    <property type="entry name" value="Galactose-binding domain-like"/>
    <property type="match status" value="1"/>
</dbReference>
<dbReference type="Pfam" id="PF02837">
    <property type="entry name" value="Glyco_hydro_2_N"/>
    <property type="match status" value="1"/>
</dbReference>
<comment type="caution">
    <text evidence="7">The sequence shown here is derived from an EMBL/GenBank/DDBJ whole genome shotgun (WGS) entry which is preliminary data.</text>
</comment>
<feature type="domain" description="Glycoside hydrolase family 2 catalytic" evidence="5">
    <location>
        <begin position="324"/>
        <end position="450"/>
    </location>
</feature>
<dbReference type="Gene3D" id="2.60.40.10">
    <property type="entry name" value="Immunoglobulins"/>
    <property type="match status" value="1"/>
</dbReference>
<dbReference type="Proteomes" id="UP000221369">
    <property type="component" value="Unassembled WGS sequence"/>
</dbReference>
<proteinExistence type="inferred from homology"/>
<evidence type="ECO:0000259" key="6">
    <source>
        <dbReference type="Pfam" id="PF02837"/>
    </source>
</evidence>
<dbReference type="Pfam" id="PF00703">
    <property type="entry name" value="Glyco_hydro_2"/>
    <property type="match status" value="1"/>
</dbReference>
<dbReference type="Gene3D" id="3.20.20.80">
    <property type="entry name" value="Glycosidases"/>
    <property type="match status" value="1"/>
</dbReference>
<dbReference type="AlphaFoldDB" id="A0A2A9DZ47"/>
<feature type="domain" description="Glycoside hydrolase family 2 immunoglobulin-like beta-sandwich" evidence="4">
    <location>
        <begin position="185"/>
        <end position="286"/>
    </location>
</feature>
<dbReference type="InterPro" id="IPR006103">
    <property type="entry name" value="Glyco_hydro_2_cat"/>
</dbReference>
<keyword evidence="3" id="KW-0326">Glycosidase</keyword>
<dbReference type="InterPro" id="IPR013783">
    <property type="entry name" value="Ig-like_fold"/>
</dbReference>
<keyword evidence="8" id="KW-1185">Reference proteome</keyword>
<evidence type="ECO:0000313" key="7">
    <source>
        <dbReference type="EMBL" id="PFG31873.1"/>
    </source>
</evidence>
<feature type="domain" description="Glycosyl hydrolases family 2 sugar binding" evidence="6">
    <location>
        <begin position="75"/>
        <end position="178"/>
    </location>
</feature>
<evidence type="ECO:0000256" key="2">
    <source>
        <dbReference type="ARBA" id="ARBA00022801"/>
    </source>
</evidence>
<dbReference type="InterPro" id="IPR006104">
    <property type="entry name" value="Glyco_hydro_2_N"/>
</dbReference>
<dbReference type="InterPro" id="IPR036156">
    <property type="entry name" value="Beta-gal/glucu_dom_sf"/>
</dbReference>
<reference evidence="7 8" key="1">
    <citation type="submission" date="2017-10" db="EMBL/GenBank/DDBJ databases">
        <title>Sequencing the genomes of 1000 actinobacteria strains.</title>
        <authorList>
            <person name="Klenk H.-P."/>
        </authorList>
    </citation>
    <scope>NUCLEOTIDE SEQUENCE [LARGE SCALE GENOMIC DNA]</scope>
    <source>
        <strain evidence="7 8">DSM 21798</strain>
    </source>
</reference>